<name>A0ABR2GTF0_9EUKA</name>
<organism evidence="1 2">
    <name type="scientific">Tritrichomonas musculus</name>
    <dbReference type="NCBI Taxonomy" id="1915356"/>
    <lineage>
        <taxon>Eukaryota</taxon>
        <taxon>Metamonada</taxon>
        <taxon>Parabasalia</taxon>
        <taxon>Tritrichomonadida</taxon>
        <taxon>Tritrichomonadidae</taxon>
        <taxon>Tritrichomonas</taxon>
    </lineage>
</organism>
<keyword evidence="2" id="KW-1185">Reference proteome</keyword>
<proteinExistence type="predicted"/>
<dbReference type="Proteomes" id="UP001470230">
    <property type="component" value="Unassembled WGS sequence"/>
</dbReference>
<accession>A0ABR2GTF0</accession>
<protein>
    <submittedName>
        <fullName evidence="1">Uncharacterized protein</fullName>
    </submittedName>
</protein>
<reference evidence="1 2" key="1">
    <citation type="submission" date="2024-04" db="EMBL/GenBank/DDBJ databases">
        <title>Tritrichomonas musculus Genome.</title>
        <authorList>
            <person name="Alves-Ferreira E."/>
            <person name="Grigg M."/>
            <person name="Lorenzi H."/>
            <person name="Galac M."/>
        </authorList>
    </citation>
    <scope>NUCLEOTIDE SEQUENCE [LARGE SCALE GENOMIC DNA]</scope>
    <source>
        <strain evidence="1 2">EAF2021</strain>
    </source>
</reference>
<gene>
    <name evidence="1" type="ORF">M9Y10_037439</name>
</gene>
<evidence type="ECO:0000313" key="2">
    <source>
        <dbReference type="Proteomes" id="UP001470230"/>
    </source>
</evidence>
<comment type="caution">
    <text evidence="1">The sequence shown here is derived from an EMBL/GenBank/DDBJ whole genome shotgun (WGS) entry which is preliminary data.</text>
</comment>
<sequence>MPPKTRREKHSIEAANIRWERNHVQSVNEYPEPHIITPQQAVMGALVSGTTYTSFSRGLAVANIVCGTKDNFYKEQPKLLDCIINESQKTMSEAIEEELNNNPDGSIVSFDARYSSRRKAVQCSTSFIGENGKVLHVEHAIENENYYAFFCELS</sequence>
<evidence type="ECO:0000313" key="1">
    <source>
        <dbReference type="EMBL" id="KAK8836913.1"/>
    </source>
</evidence>
<dbReference type="EMBL" id="JAPFFF010000063">
    <property type="protein sequence ID" value="KAK8836913.1"/>
    <property type="molecule type" value="Genomic_DNA"/>
</dbReference>